<reference evidence="2 3" key="1">
    <citation type="submission" date="2018-04" db="EMBL/GenBank/DDBJ databases">
        <title>Pelagivirga bohaiensis gen. nov., sp. nov., a bacterium isolated from the Bohai Sea.</title>
        <authorList>
            <person name="Ji X."/>
        </authorList>
    </citation>
    <scope>NUCLEOTIDE SEQUENCE [LARGE SCALE GENOMIC DNA]</scope>
    <source>
        <strain evidence="2 3">BH-SD16</strain>
    </source>
</reference>
<proteinExistence type="predicted"/>
<dbReference type="Proteomes" id="UP000244817">
    <property type="component" value="Unassembled WGS sequence"/>
</dbReference>
<gene>
    <name evidence="2" type="ORF">DC363_14200</name>
</gene>
<evidence type="ECO:0000256" key="1">
    <source>
        <dbReference type="SAM" id="SignalP"/>
    </source>
</evidence>
<name>A0A2T7FTY7_9RHOB</name>
<evidence type="ECO:0008006" key="4">
    <source>
        <dbReference type="Google" id="ProtNLM"/>
    </source>
</evidence>
<keyword evidence="3" id="KW-1185">Reference proteome</keyword>
<protein>
    <recommendedName>
        <fullName evidence="4">Glycine zipper domain-containing protein</fullName>
    </recommendedName>
</protein>
<organism evidence="2 3">
    <name type="scientific">Thalassorhabdomicrobium marinisediminis</name>
    <dbReference type="NCBI Taxonomy" id="2170577"/>
    <lineage>
        <taxon>Bacteria</taxon>
        <taxon>Pseudomonadati</taxon>
        <taxon>Pseudomonadota</taxon>
        <taxon>Alphaproteobacteria</taxon>
        <taxon>Rhodobacterales</taxon>
        <taxon>Paracoccaceae</taxon>
        <taxon>Thalassorhabdomicrobium</taxon>
    </lineage>
</organism>
<comment type="caution">
    <text evidence="2">The sequence shown here is derived from an EMBL/GenBank/DDBJ whole genome shotgun (WGS) entry which is preliminary data.</text>
</comment>
<feature type="chain" id="PRO_5015785498" description="Glycine zipper domain-containing protein" evidence="1">
    <location>
        <begin position="28"/>
        <end position="224"/>
    </location>
</feature>
<evidence type="ECO:0000313" key="2">
    <source>
        <dbReference type="EMBL" id="PVA05624.1"/>
    </source>
</evidence>
<feature type="signal peptide" evidence="1">
    <location>
        <begin position="1"/>
        <end position="27"/>
    </location>
</feature>
<dbReference type="AlphaFoldDB" id="A0A2T7FTY7"/>
<sequence length="224" mass="22391">MGGRAMMKVSALAVFVAANLSFSGNMANAGACDYRPSQLIGGSGAGVVATTGLGTAAAGIAAKGAGFYTLTHAITGATMLGSTAGGASAAGTVGIMGGTAGLVGTAAGVLMAPATIIAGAVTAVGVGGYEGVCYFYDERVTDYTEVTRILESIAVNADPAYLRLEIDPMNRESAVLVLSDGAEITQRYSVEDLYVVNGVLKHRDWGLNTVIGNVGFIAQSAPAQ</sequence>
<evidence type="ECO:0000313" key="3">
    <source>
        <dbReference type="Proteomes" id="UP000244817"/>
    </source>
</evidence>
<keyword evidence="1" id="KW-0732">Signal</keyword>
<dbReference type="EMBL" id="QCYG01000009">
    <property type="protein sequence ID" value="PVA05624.1"/>
    <property type="molecule type" value="Genomic_DNA"/>
</dbReference>
<accession>A0A2T7FTY7</accession>